<reference evidence="1 2" key="1">
    <citation type="journal article" date="2020" name="ISME J.">
        <title>Comparative genomics reveals insights into cyanobacterial evolution and habitat adaptation.</title>
        <authorList>
            <person name="Chen M.Y."/>
            <person name="Teng W.K."/>
            <person name="Zhao L."/>
            <person name="Hu C.X."/>
            <person name="Zhou Y.K."/>
            <person name="Han B.P."/>
            <person name="Song L.R."/>
            <person name="Shu W.S."/>
        </authorList>
    </citation>
    <scope>NUCLEOTIDE SEQUENCE [LARGE SCALE GENOMIC DNA]</scope>
    <source>
        <strain evidence="1 2">FACHB-362</strain>
    </source>
</reference>
<proteinExistence type="predicted"/>
<organism evidence="1 2">
    <name type="scientific">Anabaena catenula FACHB-362</name>
    <dbReference type="NCBI Taxonomy" id="2692877"/>
    <lineage>
        <taxon>Bacteria</taxon>
        <taxon>Bacillati</taxon>
        <taxon>Cyanobacteriota</taxon>
        <taxon>Cyanophyceae</taxon>
        <taxon>Nostocales</taxon>
        <taxon>Nostocaceae</taxon>
        <taxon>Anabaena</taxon>
    </lineage>
</organism>
<dbReference type="RefSeq" id="WP_190909250.1">
    <property type="nucleotide sequence ID" value="NZ_JACJTQ010000084.1"/>
</dbReference>
<gene>
    <name evidence="1" type="ORF">H6G68_26100</name>
</gene>
<accession>A0ABR8JCC4</accession>
<evidence type="ECO:0000313" key="2">
    <source>
        <dbReference type="Proteomes" id="UP000660381"/>
    </source>
</evidence>
<dbReference type="SUPFAM" id="SSF51182">
    <property type="entry name" value="RmlC-like cupins"/>
    <property type="match status" value="1"/>
</dbReference>
<evidence type="ECO:0000313" key="1">
    <source>
        <dbReference type="EMBL" id="MBD2695158.1"/>
    </source>
</evidence>
<sequence>MFIVHSDSVFKVDPNTPPEYNRGNPLLKLLNFLERAQLAAEREFYLTDQLQYLFPYESLVFYGPQGADANILDPTQQDNKTDFQKQNVKDFYSTDTFLVRGLVTVGDWTGPFLRISYRGGPDSRLSVAAGHKLGEKIKLWVKVGDVATPTLIFVPYNEKSDRYEVEFWGYPGSDLRSQLDDKGRNSIDRGELQVRTDLVHGSIFDFNREGLNDRQMTQVAPTNTMHPILPLHVELAWADFNEKVWDSQNGANYHYEFNMIMRGWDNFLGTGISSNPHGGIGFLEYRNLMSNYGQYTGKNELGRQLNSWNFSAFRNKNHGNGFEPFFAVDYMDLHLLNPNCGIGLHRHRDNQEVFFMMEGQGFMVVGDWCKMPERERCFEIRTLKPGHMAMLKGGNLHALMNSTDEQISLFMFGGYD</sequence>
<name>A0ABR8JCC4_9NOST</name>
<dbReference type="EMBL" id="JACJTQ010000084">
    <property type="protein sequence ID" value="MBD2695158.1"/>
    <property type="molecule type" value="Genomic_DNA"/>
</dbReference>
<dbReference type="InterPro" id="IPR014710">
    <property type="entry name" value="RmlC-like_jellyroll"/>
</dbReference>
<dbReference type="InterPro" id="IPR011051">
    <property type="entry name" value="RmlC_Cupin_sf"/>
</dbReference>
<keyword evidence="2" id="KW-1185">Reference proteome</keyword>
<comment type="caution">
    <text evidence="1">The sequence shown here is derived from an EMBL/GenBank/DDBJ whole genome shotgun (WGS) entry which is preliminary data.</text>
</comment>
<dbReference type="Proteomes" id="UP000660381">
    <property type="component" value="Unassembled WGS sequence"/>
</dbReference>
<dbReference type="Gene3D" id="2.60.120.10">
    <property type="entry name" value="Jelly Rolls"/>
    <property type="match status" value="1"/>
</dbReference>
<protein>
    <submittedName>
        <fullName evidence="1">Cupin domain-containing protein</fullName>
    </submittedName>
</protein>